<dbReference type="InterPro" id="IPR009057">
    <property type="entry name" value="Homeodomain-like_sf"/>
</dbReference>
<evidence type="ECO:0000256" key="4">
    <source>
        <dbReference type="ARBA" id="ARBA00023054"/>
    </source>
</evidence>
<dbReference type="InterPro" id="IPR017930">
    <property type="entry name" value="Myb_dom"/>
</dbReference>
<evidence type="ECO:0000256" key="5">
    <source>
        <dbReference type="ARBA" id="ARBA00023163"/>
    </source>
</evidence>
<dbReference type="GO" id="GO:0005634">
    <property type="term" value="C:nucleus"/>
    <property type="evidence" value="ECO:0007669"/>
    <property type="project" value="UniProtKB-SubCell"/>
</dbReference>
<feature type="compositionally biased region" description="Basic and acidic residues" evidence="7">
    <location>
        <begin position="512"/>
        <end position="529"/>
    </location>
</feature>
<keyword evidence="3" id="KW-0805">Transcription regulation</keyword>
<keyword evidence="5" id="KW-0804">Transcription</keyword>
<feature type="region of interest" description="Disordered" evidence="7">
    <location>
        <begin position="181"/>
        <end position="238"/>
    </location>
</feature>
<dbReference type="PROSITE" id="PS51294">
    <property type="entry name" value="HTH_MYB"/>
    <property type="match status" value="1"/>
</dbReference>
<evidence type="ECO:0000313" key="10">
    <source>
        <dbReference type="Proteomes" id="UP000257109"/>
    </source>
</evidence>
<feature type="non-terminal residue" evidence="9">
    <location>
        <position position="1"/>
    </location>
</feature>
<evidence type="ECO:0000256" key="6">
    <source>
        <dbReference type="ARBA" id="ARBA00023242"/>
    </source>
</evidence>
<dbReference type="InterPro" id="IPR025756">
    <property type="entry name" value="Myb_CC_LHEQLE"/>
</dbReference>
<sequence>MNAGAAAQRVHAIVGIVEHASGWRVAWMSEKAKRTRLVDHRLPAGDGIQKHPPLFLSHQNLFHSSPLTRVLFPFTDLKIDDKYSGLGINNKNQVEIEKIMEAHPTFSIERSKQLNNMGMSGALSSSFSVLPIPPEEMYPKLPESQLDFVEQELMTRPFTHSSYLNSSGVVGHIFSSSPGYSTDLHRSSISPDEKHSSSAHFISQSSPNMPQFPLSYSSNAGPPNSAAPNHYSKENSASWNTDSLPSFLDFPANGSIDNNQVGSSPCTIMASEEYCKQNDWQEWAERLISDDDTLTSNWNDLLTDSIQDLEPKVPFQVSKPFSEFPGHQSPGHQQLPASYGENCTGAVLSSSVNSAPAKSRMRWTPELHEAFVEAVNKLGGSERATPKGVLKLMKVEGLTIYHVKSHLQKYRTARYRPESSEGVMEKKASSIEEMSSLDLKTGIEITEALRLQMEVQKRLHEQLEIQRNLQLRIEEQGRYLQMMFEKQCKPGTETLKAPSCSPSGLSSNATRDFPDKNEMEASQVDHCRSGPDQVNGSTTVQEGSLEKGGRSDSPKTQHAIASDDSAQATKRQRTE</sequence>
<name>A0A371E479_MUCPR</name>
<comment type="subcellular location">
    <subcellularLocation>
        <location evidence="1">Nucleus</location>
    </subcellularLocation>
</comment>
<gene>
    <name evidence="9" type="primary">PHR1</name>
    <name evidence="9" type="ORF">CR513_60991</name>
</gene>
<dbReference type="AlphaFoldDB" id="A0A371E479"/>
<dbReference type="InterPro" id="IPR046955">
    <property type="entry name" value="PHR1-like"/>
</dbReference>
<feature type="compositionally biased region" description="Basic and acidic residues" evidence="7">
    <location>
        <begin position="183"/>
        <end position="196"/>
    </location>
</feature>
<keyword evidence="6" id="KW-0539">Nucleus</keyword>
<keyword evidence="4" id="KW-0175">Coiled coil</keyword>
<evidence type="ECO:0000256" key="7">
    <source>
        <dbReference type="SAM" id="MobiDB-lite"/>
    </source>
</evidence>
<comment type="similarity">
    <text evidence="2">Belongs to the MYB-CC family.</text>
</comment>
<dbReference type="Pfam" id="PF14379">
    <property type="entry name" value="Myb_CC_LHEQLE"/>
    <property type="match status" value="1"/>
</dbReference>
<reference evidence="9" key="1">
    <citation type="submission" date="2018-05" db="EMBL/GenBank/DDBJ databases">
        <title>Draft genome of Mucuna pruriens seed.</title>
        <authorList>
            <person name="Nnadi N.E."/>
            <person name="Vos R."/>
            <person name="Hasami M.H."/>
            <person name="Devisetty U.K."/>
            <person name="Aguiy J.C."/>
        </authorList>
    </citation>
    <scope>NUCLEOTIDE SEQUENCE [LARGE SCALE GENOMIC DNA]</scope>
    <source>
        <strain evidence="9">JCA_2017</strain>
    </source>
</reference>
<dbReference type="Pfam" id="PF00249">
    <property type="entry name" value="Myb_DNA-binding"/>
    <property type="match status" value="1"/>
</dbReference>
<keyword evidence="10" id="KW-1185">Reference proteome</keyword>
<feature type="region of interest" description="Disordered" evidence="7">
    <location>
        <begin position="492"/>
        <end position="575"/>
    </location>
</feature>
<evidence type="ECO:0000256" key="2">
    <source>
        <dbReference type="ARBA" id="ARBA00006783"/>
    </source>
</evidence>
<dbReference type="GO" id="GO:0003677">
    <property type="term" value="F:DNA binding"/>
    <property type="evidence" value="ECO:0007669"/>
    <property type="project" value="InterPro"/>
</dbReference>
<dbReference type="FunFam" id="1.10.10.60:FF:000002">
    <property type="entry name" value="Myb family transcription factor"/>
    <property type="match status" value="1"/>
</dbReference>
<feature type="domain" description="HTH myb-type" evidence="8">
    <location>
        <begin position="355"/>
        <end position="415"/>
    </location>
</feature>
<organism evidence="9 10">
    <name type="scientific">Mucuna pruriens</name>
    <name type="common">Velvet bean</name>
    <name type="synonym">Dolichos pruriens</name>
    <dbReference type="NCBI Taxonomy" id="157652"/>
    <lineage>
        <taxon>Eukaryota</taxon>
        <taxon>Viridiplantae</taxon>
        <taxon>Streptophyta</taxon>
        <taxon>Embryophyta</taxon>
        <taxon>Tracheophyta</taxon>
        <taxon>Spermatophyta</taxon>
        <taxon>Magnoliopsida</taxon>
        <taxon>eudicotyledons</taxon>
        <taxon>Gunneridae</taxon>
        <taxon>Pentapetalae</taxon>
        <taxon>rosids</taxon>
        <taxon>fabids</taxon>
        <taxon>Fabales</taxon>
        <taxon>Fabaceae</taxon>
        <taxon>Papilionoideae</taxon>
        <taxon>50 kb inversion clade</taxon>
        <taxon>NPAAA clade</taxon>
        <taxon>indigoferoid/millettioid clade</taxon>
        <taxon>Phaseoleae</taxon>
        <taxon>Mucuna</taxon>
    </lineage>
</organism>
<dbReference type="PANTHER" id="PTHR31499:SF80">
    <property type="entry name" value="HTH MYB-TYPE DOMAIN-CONTAINING PROTEIN"/>
    <property type="match status" value="1"/>
</dbReference>
<dbReference type="InterPro" id="IPR006447">
    <property type="entry name" value="Myb_dom_plants"/>
</dbReference>
<dbReference type="OrthoDB" id="551907at2759"/>
<accession>A0A371E479</accession>
<dbReference type="SUPFAM" id="SSF46689">
    <property type="entry name" value="Homeodomain-like"/>
    <property type="match status" value="1"/>
</dbReference>
<evidence type="ECO:0000259" key="8">
    <source>
        <dbReference type="PROSITE" id="PS51294"/>
    </source>
</evidence>
<proteinExistence type="inferred from homology"/>
<feature type="compositionally biased region" description="Polar residues" evidence="7">
    <location>
        <begin position="500"/>
        <end position="510"/>
    </location>
</feature>
<evidence type="ECO:0000256" key="3">
    <source>
        <dbReference type="ARBA" id="ARBA00023015"/>
    </source>
</evidence>
<evidence type="ECO:0000313" key="9">
    <source>
        <dbReference type="EMBL" id="RDX60835.1"/>
    </source>
</evidence>
<evidence type="ECO:0000256" key="1">
    <source>
        <dbReference type="ARBA" id="ARBA00004123"/>
    </source>
</evidence>
<dbReference type="PANTHER" id="PTHR31499">
    <property type="entry name" value="MYB FAMILY TRANSCRIPTION FACTOR PHL11"/>
    <property type="match status" value="1"/>
</dbReference>
<protein>
    <submittedName>
        <fullName evidence="9">Protein PHOSPHATE STARVATION RESPONSE 1</fullName>
    </submittedName>
</protein>
<dbReference type="Gene3D" id="1.10.10.60">
    <property type="entry name" value="Homeodomain-like"/>
    <property type="match status" value="1"/>
</dbReference>
<dbReference type="EMBL" id="QJKJ01016542">
    <property type="protein sequence ID" value="RDX60835.1"/>
    <property type="molecule type" value="Genomic_DNA"/>
</dbReference>
<comment type="caution">
    <text evidence="9">The sequence shown here is derived from an EMBL/GenBank/DDBJ whole genome shotgun (WGS) entry which is preliminary data.</text>
</comment>
<dbReference type="STRING" id="157652.A0A371E479"/>
<dbReference type="NCBIfam" id="TIGR01557">
    <property type="entry name" value="myb_SHAQKYF"/>
    <property type="match status" value="1"/>
</dbReference>
<dbReference type="InterPro" id="IPR001005">
    <property type="entry name" value="SANT/Myb"/>
</dbReference>
<feature type="compositionally biased region" description="Basic and acidic residues" evidence="7">
    <location>
        <begin position="544"/>
        <end position="555"/>
    </location>
</feature>
<dbReference type="GO" id="GO:0003700">
    <property type="term" value="F:DNA-binding transcription factor activity"/>
    <property type="evidence" value="ECO:0007669"/>
    <property type="project" value="InterPro"/>
</dbReference>
<dbReference type="Proteomes" id="UP000257109">
    <property type="component" value="Unassembled WGS sequence"/>
</dbReference>
<feature type="compositionally biased region" description="Polar residues" evidence="7">
    <location>
        <begin position="532"/>
        <end position="542"/>
    </location>
</feature>